<dbReference type="InterPro" id="IPR011067">
    <property type="entry name" value="Plasmid_toxin/cell-grow_inhib"/>
</dbReference>
<gene>
    <name evidence="1" type="ORF">JC965_25195</name>
    <name evidence="2" type="ORF">JC965_25220</name>
</gene>
<dbReference type="EMBL" id="CP065937">
    <property type="protein sequence ID" value="QQA60934.1"/>
    <property type="molecule type" value="Genomic_DNA"/>
</dbReference>
<dbReference type="GO" id="GO:0004521">
    <property type="term" value="F:RNA endonuclease activity"/>
    <property type="evidence" value="ECO:0007669"/>
    <property type="project" value="TreeGrafter"/>
</dbReference>
<dbReference type="PANTHER" id="PTHR33988">
    <property type="entry name" value="ENDORIBONUCLEASE MAZF-RELATED"/>
    <property type="match status" value="1"/>
</dbReference>
<name>A0A7T3X2C0_AERCA</name>
<dbReference type="AlphaFoldDB" id="A0A7T3X2C0"/>
<dbReference type="InterPro" id="IPR003477">
    <property type="entry name" value="PemK-like"/>
</dbReference>
<dbReference type="GO" id="GO:0006402">
    <property type="term" value="P:mRNA catabolic process"/>
    <property type="evidence" value="ECO:0007669"/>
    <property type="project" value="TreeGrafter"/>
</dbReference>
<evidence type="ECO:0000313" key="2">
    <source>
        <dbReference type="EMBL" id="QQA60934.1"/>
    </source>
</evidence>
<dbReference type="GO" id="GO:0016075">
    <property type="term" value="P:rRNA catabolic process"/>
    <property type="evidence" value="ECO:0007669"/>
    <property type="project" value="TreeGrafter"/>
</dbReference>
<dbReference type="Gene3D" id="2.30.30.110">
    <property type="match status" value="1"/>
</dbReference>
<dbReference type="Pfam" id="PF02452">
    <property type="entry name" value="PemK_toxin"/>
    <property type="match status" value="1"/>
</dbReference>
<reference evidence="2" key="1">
    <citation type="submission" date="2020-12" db="EMBL/GenBank/DDBJ databases">
        <title>GES Beta-lactamases isolated from hospital effluents in Brazil.</title>
        <authorList>
            <person name="Conte D."/>
            <person name="Mesa D."/>
            <person name="Palmeiro J.K."/>
            <person name="Dalla-Costa L.M."/>
        </authorList>
    </citation>
    <scope>NUCLEOTIDE SEQUENCE [LARGE SCALE GENOMIC DNA]</scope>
    <source>
        <strain evidence="2">Aero21</strain>
    </source>
</reference>
<dbReference type="GO" id="GO:0003677">
    <property type="term" value="F:DNA binding"/>
    <property type="evidence" value="ECO:0007669"/>
    <property type="project" value="InterPro"/>
</dbReference>
<proteinExistence type="predicted"/>
<dbReference type="SUPFAM" id="SSF50118">
    <property type="entry name" value="Cell growth inhibitor/plasmid maintenance toxic component"/>
    <property type="match status" value="1"/>
</dbReference>
<protein>
    <submittedName>
        <fullName evidence="2">Type II toxin-antitoxin system PemK/MazF family toxin</fullName>
    </submittedName>
</protein>
<evidence type="ECO:0000313" key="1">
    <source>
        <dbReference type="EMBL" id="QQA60931.1"/>
    </source>
</evidence>
<accession>A0A7T3X2C0</accession>
<organism evidence="2">
    <name type="scientific">Aeromonas caviae</name>
    <name type="common">Aeromonas punctata</name>
    <dbReference type="NCBI Taxonomy" id="648"/>
    <lineage>
        <taxon>Bacteria</taxon>
        <taxon>Pseudomonadati</taxon>
        <taxon>Pseudomonadota</taxon>
        <taxon>Gammaproteobacteria</taxon>
        <taxon>Aeromonadales</taxon>
        <taxon>Aeromonadaceae</taxon>
        <taxon>Aeromonas</taxon>
    </lineage>
</organism>
<dbReference type="PANTHER" id="PTHR33988:SF3">
    <property type="entry name" value="ENDORIBONUCLEASE TOXIN CHPB-RELATED"/>
    <property type="match status" value="1"/>
</dbReference>
<dbReference type="EMBL" id="CP065937">
    <property type="protein sequence ID" value="QQA60931.1"/>
    <property type="molecule type" value="Genomic_DNA"/>
</dbReference>
<sequence length="119" mass="12706">MTKAVKAPLRGDVVILDFNPQAGHEQAGTRPALVISADIFNATTGFIVACPITNQVKGYPFEVPVTGSQQTTGVVLSDQFKSLDWRSRRARTVDSVDQATVDAVVSFAAKIIQASCTEP</sequence>